<comment type="caution">
    <text evidence="2">The sequence shown here is derived from an EMBL/GenBank/DDBJ whole genome shotgun (WGS) entry which is preliminary data.</text>
</comment>
<accession>A0AAE1NWL3</accession>
<dbReference type="EMBL" id="JAWZYT010003868">
    <property type="protein sequence ID" value="KAK4296395.1"/>
    <property type="molecule type" value="Genomic_DNA"/>
</dbReference>
<gene>
    <name evidence="2" type="ORF">Pmani_031110</name>
</gene>
<evidence type="ECO:0000313" key="3">
    <source>
        <dbReference type="Proteomes" id="UP001292094"/>
    </source>
</evidence>
<reference evidence="2" key="1">
    <citation type="submission" date="2023-11" db="EMBL/GenBank/DDBJ databases">
        <title>Genome assemblies of two species of porcelain crab, Petrolisthes cinctipes and Petrolisthes manimaculis (Anomura: Porcellanidae).</title>
        <authorList>
            <person name="Angst P."/>
        </authorList>
    </citation>
    <scope>NUCLEOTIDE SEQUENCE</scope>
    <source>
        <strain evidence="2">PB745_02</strain>
        <tissue evidence="2">Gill</tissue>
    </source>
</reference>
<dbReference type="AlphaFoldDB" id="A0AAE1NWL3"/>
<organism evidence="2 3">
    <name type="scientific">Petrolisthes manimaculis</name>
    <dbReference type="NCBI Taxonomy" id="1843537"/>
    <lineage>
        <taxon>Eukaryota</taxon>
        <taxon>Metazoa</taxon>
        <taxon>Ecdysozoa</taxon>
        <taxon>Arthropoda</taxon>
        <taxon>Crustacea</taxon>
        <taxon>Multicrustacea</taxon>
        <taxon>Malacostraca</taxon>
        <taxon>Eumalacostraca</taxon>
        <taxon>Eucarida</taxon>
        <taxon>Decapoda</taxon>
        <taxon>Pleocyemata</taxon>
        <taxon>Anomura</taxon>
        <taxon>Galatheoidea</taxon>
        <taxon>Porcellanidae</taxon>
        <taxon>Petrolisthes</taxon>
    </lineage>
</organism>
<name>A0AAE1NWL3_9EUCA</name>
<feature type="compositionally biased region" description="Low complexity" evidence="1">
    <location>
        <begin position="247"/>
        <end position="259"/>
    </location>
</feature>
<evidence type="ECO:0000256" key="1">
    <source>
        <dbReference type="SAM" id="MobiDB-lite"/>
    </source>
</evidence>
<feature type="region of interest" description="Disordered" evidence="1">
    <location>
        <begin position="228"/>
        <end position="298"/>
    </location>
</feature>
<feature type="compositionally biased region" description="Basic and acidic residues" evidence="1">
    <location>
        <begin position="282"/>
        <end position="298"/>
    </location>
</feature>
<keyword evidence="3" id="KW-1185">Reference proteome</keyword>
<protein>
    <submittedName>
        <fullName evidence="2">Uncharacterized protein</fullName>
    </submittedName>
</protein>
<evidence type="ECO:0000313" key="2">
    <source>
        <dbReference type="EMBL" id="KAK4296395.1"/>
    </source>
</evidence>
<dbReference type="Proteomes" id="UP001292094">
    <property type="component" value="Unassembled WGS sequence"/>
</dbReference>
<sequence>MRTKEGHHHTLTLGHRTPFRYSPLDLALYIYNTGDEESVVMAMLDLVTEGIMTTESAQEFIFDIYENLDHLRNQAAQNKDFPSEFKSLVKKNEMALPLSELYPGGDNPSDLMMGGAGGIGGPEADYESMMERVRGGGSGGIGGGMSQDYASYTQYSLEEVIYQLAKILFKQAMHREGDLGSERALQEVAALLEKEVARGAITPEVEKKVLDVMVNSLVDSLGESEFPSAPGPMIGGNNMRLTNEEASSSYPMGSSSSSTGIGGGSHFNKPSTDLFRLSKSTTKREAPEGEKKTDNKTV</sequence>
<proteinExistence type="predicted"/>